<evidence type="ECO:0000256" key="1">
    <source>
        <dbReference type="ARBA" id="ARBA00004141"/>
    </source>
</evidence>
<feature type="compositionally biased region" description="Low complexity" evidence="8">
    <location>
        <begin position="560"/>
        <end position="572"/>
    </location>
</feature>
<dbReference type="GO" id="GO:0006882">
    <property type="term" value="P:intracellular zinc ion homeostasis"/>
    <property type="evidence" value="ECO:0007669"/>
    <property type="project" value="InterPro"/>
</dbReference>
<dbReference type="GO" id="GO:0016020">
    <property type="term" value="C:membrane"/>
    <property type="evidence" value="ECO:0007669"/>
    <property type="project" value="UniProtKB-SubCell"/>
</dbReference>
<dbReference type="AlphaFoldDB" id="A0AAV6MV38"/>
<dbReference type="InterPro" id="IPR058533">
    <property type="entry name" value="Cation_efflux_TM"/>
</dbReference>
<feature type="domain" description="Cation efflux protein transmembrane" evidence="10">
    <location>
        <begin position="427"/>
        <end position="721"/>
    </location>
</feature>
<dbReference type="FunFam" id="1.20.1510.10:FF:000033">
    <property type="entry name" value="Unplaced genomic scaffold supercont1.9, whole genome shotgun sequence"/>
    <property type="match status" value="1"/>
</dbReference>
<dbReference type="GO" id="GO:0005794">
    <property type="term" value="C:Golgi apparatus"/>
    <property type="evidence" value="ECO:0007669"/>
    <property type="project" value="TreeGrafter"/>
</dbReference>
<feature type="compositionally biased region" description="Low complexity" evidence="8">
    <location>
        <begin position="34"/>
        <end position="55"/>
    </location>
</feature>
<evidence type="ECO:0000256" key="4">
    <source>
        <dbReference type="ARBA" id="ARBA00022692"/>
    </source>
</evidence>
<comment type="subcellular location">
    <subcellularLocation>
        <location evidence="1">Membrane</location>
        <topology evidence="1">Multi-pass membrane protein</topology>
    </subcellularLocation>
</comment>
<name>A0AAV6MV38_9ROSI</name>
<feature type="transmembrane region" description="Helical" evidence="9">
    <location>
        <begin position="524"/>
        <end position="547"/>
    </location>
</feature>
<evidence type="ECO:0000313" key="11">
    <source>
        <dbReference type="EMBL" id="KAG6588402.1"/>
    </source>
</evidence>
<feature type="region of interest" description="Disordered" evidence="8">
    <location>
        <begin position="557"/>
        <end position="592"/>
    </location>
</feature>
<evidence type="ECO:0000256" key="6">
    <source>
        <dbReference type="ARBA" id="ARBA00023065"/>
    </source>
</evidence>
<feature type="transmembrane region" description="Helical" evidence="9">
    <location>
        <begin position="691"/>
        <end position="713"/>
    </location>
</feature>
<dbReference type="InterPro" id="IPR002524">
    <property type="entry name" value="Cation_efflux"/>
</dbReference>
<feature type="transmembrane region" description="Helical" evidence="9">
    <location>
        <begin position="60"/>
        <end position="81"/>
    </location>
</feature>
<evidence type="ECO:0000259" key="10">
    <source>
        <dbReference type="Pfam" id="PF01545"/>
    </source>
</evidence>
<dbReference type="Pfam" id="PF01545">
    <property type="entry name" value="Cation_efflux"/>
    <property type="match status" value="1"/>
</dbReference>
<keyword evidence="12" id="KW-1185">Reference proteome</keyword>
<keyword evidence="6" id="KW-0406">Ion transport</keyword>
<dbReference type="PANTHER" id="PTHR45755:SF4">
    <property type="entry name" value="ZINC TRANSPORTER 7"/>
    <property type="match status" value="1"/>
</dbReference>
<protein>
    <submittedName>
        <fullName evidence="11">Metal tolerance protein 12</fullName>
    </submittedName>
</protein>
<feature type="non-terminal residue" evidence="11">
    <location>
        <position position="1"/>
    </location>
</feature>
<evidence type="ECO:0000256" key="9">
    <source>
        <dbReference type="SAM" id="Phobius"/>
    </source>
</evidence>
<evidence type="ECO:0000256" key="3">
    <source>
        <dbReference type="ARBA" id="ARBA00022448"/>
    </source>
</evidence>
<dbReference type="InterPro" id="IPR045316">
    <property type="entry name" value="Msc2-like"/>
</dbReference>
<evidence type="ECO:0000313" key="12">
    <source>
        <dbReference type="Proteomes" id="UP000685013"/>
    </source>
</evidence>
<keyword evidence="3" id="KW-0813">Transport</keyword>
<keyword evidence="5 9" id="KW-1133">Transmembrane helix</keyword>
<gene>
    <name evidence="11" type="primary">MTP12</name>
    <name evidence="11" type="ORF">SDJN03_16967</name>
</gene>
<organism evidence="11 12">
    <name type="scientific">Cucurbita argyrosperma subsp. sororia</name>
    <dbReference type="NCBI Taxonomy" id="37648"/>
    <lineage>
        <taxon>Eukaryota</taxon>
        <taxon>Viridiplantae</taxon>
        <taxon>Streptophyta</taxon>
        <taxon>Embryophyta</taxon>
        <taxon>Tracheophyta</taxon>
        <taxon>Spermatophyta</taxon>
        <taxon>Magnoliopsida</taxon>
        <taxon>eudicotyledons</taxon>
        <taxon>Gunneridae</taxon>
        <taxon>Pentapetalae</taxon>
        <taxon>rosids</taxon>
        <taxon>fabids</taxon>
        <taxon>Cucurbitales</taxon>
        <taxon>Cucurbitaceae</taxon>
        <taxon>Cucurbiteae</taxon>
        <taxon>Cucurbita</taxon>
    </lineage>
</organism>
<comment type="caution">
    <text evidence="11">The sequence shown here is derived from an EMBL/GenBank/DDBJ whole genome shotgun (WGS) entry which is preliminary data.</text>
</comment>
<feature type="transmembrane region" description="Helical" evidence="9">
    <location>
        <begin position="664"/>
        <end position="685"/>
    </location>
</feature>
<feature type="transmembrane region" description="Helical" evidence="9">
    <location>
        <begin position="248"/>
        <end position="265"/>
    </location>
</feature>
<feature type="region of interest" description="Disordered" evidence="8">
    <location>
        <begin position="1"/>
        <end position="55"/>
    </location>
</feature>
<reference evidence="11 12" key="1">
    <citation type="journal article" date="2021" name="Hortic Res">
        <title>The domestication of Cucurbita argyrosperma as revealed by the genome of its wild relative.</title>
        <authorList>
            <person name="Barrera-Redondo J."/>
            <person name="Sanchez-de la Vega G."/>
            <person name="Aguirre-Liguori J.A."/>
            <person name="Castellanos-Morales G."/>
            <person name="Gutierrez-Guerrero Y.T."/>
            <person name="Aguirre-Dugua X."/>
            <person name="Aguirre-Planter E."/>
            <person name="Tenaillon M.I."/>
            <person name="Lira-Saade R."/>
            <person name="Eguiarte L.E."/>
        </authorList>
    </citation>
    <scope>NUCLEOTIDE SEQUENCE [LARGE SCALE GENOMIC DNA]</scope>
    <source>
        <strain evidence="11">JBR-2021</strain>
    </source>
</reference>
<feature type="transmembrane region" description="Helical" evidence="9">
    <location>
        <begin position="493"/>
        <end position="512"/>
    </location>
</feature>
<dbReference type="GO" id="GO:0005385">
    <property type="term" value="F:zinc ion transmembrane transporter activity"/>
    <property type="evidence" value="ECO:0007669"/>
    <property type="project" value="InterPro"/>
</dbReference>
<keyword evidence="7 9" id="KW-0472">Membrane</keyword>
<dbReference type="PANTHER" id="PTHR45755">
    <property type="match status" value="1"/>
</dbReference>
<keyword evidence="4 9" id="KW-0812">Transmembrane</keyword>
<feature type="transmembrane region" description="Helical" evidence="9">
    <location>
        <begin position="285"/>
        <end position="306"/>
    </location>
</feature>
<proteinExistence type="inferred from homology"/>
<evidence type="ECO:0000256" key="8">
    <source>
        <dbReference type="SAM" id="MobiDB-lite"/>
    </source>
</evidence>
<feature type="transmembrane region" description="Helical" evidence="9">
    <location>
        <begin position="452"/>
        <end position="472"/>
    </location>
</feature>
<dbReference type="EMBL" id="JAGKQH010000011">
    <property type="protein sequence ID" value="KAG6588402.1"/>
    <property type="molecule type" value="Genomic_DNA"/>
</dbReference>
<dbReference type="Proteomes" id="UP000685013">
    <property type="component" value="Chromosome 11"/>
</dbReference>
<feature type="transmembrane region" description="Helical" evidence="9">
    <location>
        <begin position="87"/>
        <end position="110"/>
    </location>
</feature>
<feature type="compositionally biased region" description="Basic residues" evidence="8">
    <location>
        <begin position="1"/>
        <end position="13"/>
    </location>
</feature>
<evidence type="ECO:0000256" key="7">
    <source>
        <dbReference type="ARBA" id="ARBA00023136"/>
    </source>
</evidence>
<accession>A0AAV6MV38</accession>
<sequence>MADHHHHHQRPHRLSIPPRAGDLSTAASRPSFPLFPYSSLTPTPTPSKSRLYPKSSNKSSISFLFLLLFSLRSLYSLLPFLRSSPSFSLFPFSFLVSLLSLLLTLFFSLFTNSSSSSNFQFQISRQNRGIFSLSSISHSQLKTLVAKSILLAVVFLLRFQALLYCGTAAMILAELTGNVAARFMVEGRNQITMNDLSRSRSSEVRGFLSLFFGLFLLSISWDRIDCFPFATSFIDKYGFSVVPRENCMTIWPMLLPFLSGFLGYYERISMNWGTIRQLGQKRVRLISLFFTTVILFVPAVISMLMFEAEGKSVSFGNLAWPLANTVVFGVLLNENYSDDKLVSSKDFRTEFLVTFVCTVILELLYFPELSLWGLLFCGLLLYVAVRDLDPVYLNYLELGVESSASITTMVMKPIDHILSERKSRKIALFLLINTGYMVVEFVAGFMSNSLGLISDACHMLFDCAALAIGLYASYISRLPANNRFNYGRGRFEILSGYANAVFLVLVGALIVLESFERILDPQEISTNSLLTVSIGGLVVNIVGLVFFHEEHHHAHGGLGSCSHSHSHMNSHSCADSHRHDKHEHDSCRKHENQISVTEECRESSATVHHEHSHVEVCSVETNMPRIVSHGVSESSHRLPAEMKVHQKKHHQHHQHHIDHNMEGIFLHVLADTMGSVGVVISTLLIEYKGWVVADPACSIFISIMIIASVIPLLRNSAEILLQRVPRAHEQDLKEAVNEIMKIQGVQYVENLHVWSFTNTDVVGTLQLHVSTETDKISTKAKVEQILHDAGINDLTLQLEYNPQVS</sequence>
<feature type="transmembrane region" description="Helical" evidence="9">
    <location>
        <begin position="204"/>
        <end position="221"/>
    </location>
</feature>
<dbReference type="NCBIfam" id="TIGR01297">
    <property type="entry name" value="CDF"/>
    <property type="match status" value="1"/>
</dbReference>
<feature type="compositionally biased region" description="Basic and acidic residues" evidence="8">
    <location>
        <begin position="574"/>
        <end position="592"/>
    </location>
</feature>
<feature type="transmembrane region" description="Helical" evidence="9">
    <location>
        <begin position="371"/>
        <end position="388"/>
    </location>
</feature>
<comment type="similarity">
    <text evidence="2">Belongs to the cation diffusion facilitator (CDF) transporter (TC 2.A.4) family. SLC30A subfamily.</text>
</comment>
<feature type="transmembrane region" description="Helical" evidence="9">
    <location>
        <begin position="426"/>
        <end position="446"/>
    </location>
</feature>
<evidence type="ECO:0000256" key="2">
    <source>
        <dbReference type="ARBA" id="ARBA00008873"/>
    </source>
</evidence>
<evidence type="ECO:0000256" key="5">
    <source>
        <dbReference type="ARBA" id="ARBA00022989"/>
    </source>
</evidence>
<feature type="transmembrane region" description="Helical" evidence="9">
    <location>
        <begin position="161"/>
        <end position="183"/>
    </location>
</feature>